<protein>
    <submittedName>
        <fullName evidence="1">Uncharacterized protein</fullName>
    </submittedName>
</protein>
<keyword evidence="2" id="KW-1185">Reference proteome</keyword>
<dbReference type="EMBL" id="JAWDJW010000994">
    <property type="protein sequence ID" value="KAK3079657.1"/>
    <property type="molecule type" value="Genomic_DNA"/>
</dbReference>
<accession>A0ACC3DT21</accession>
<name>A0ACC3DT21_9PEZI</name>
<organism evidence="1 2">
    <name type="scientific">Coniosporium uncinatum</name>
    <dbReference type="NCBI Taxonomy" id="93489"/>
    <lineage>
        <taxon>Eukaryota</taxon>
        <taxon>Fungi</taxon>
        <taxon>Dikarya</taxon>
        <taxon>Ascomycota</taxon>
        <taxon>Pezizomycotina</taxon>
        <taxon>Dothideomycetes</taxon>
        <taxon>Dothideomycetes incertae sedis</taxon>
        <taxon>Coniosporium</taxon>
    </lineage>
</organism>
<gene>
    <name evidence="1" type="ORF">LTS18_004204</name>
</gene>
<reference evidence="1" key="1">
    <citation type="submission" date="2024-09" db="EMBL/GenBank/DDBJ databases">
        <title>Black Yeasts Isolated from many extreme environments.</title>
        <authorList>
            <person name="Coleine C."/>
            <person name="Stajich J.E."/>
            <person name="Selbmann L."/>
        </authorList>
    </citation>
    <scope>NUCLEOTIDE SEQUENCE</scope>
    <source>
        <strain evidence="1">CCFEE 5737</strain>
    </source>
</reference>
<sequence length="357" mass="40373">MSDPAVTTHETITKPTNPDGLILEAWAQGFMVGSLIVMACITIANMRRKVLLHKLILIELIFGMFHGTFIFTHAPVYGWYLSATAIFLNVSWSMHNFIAWMKNKPFLSRRVSLIYVGTVILAQPYWVVEIYANFTYFNNINDLFVHTRPYEAIFRDPWWIFTCCNLFWNIKRRYDFSILQVVRTSPRFGIMLGSMVLSVCFIVVDIVSVTNVFNPHALPDGINPFWKMAFVFKCLTDTIILDDFKTALDCLHRVKMDQLGQWTGDGYGRTDSTGSALHDSDGYRGFGGGPPPLGRLPSSPRINVANMGDGGPKGVKEISHLEDVEHGREGGGMSFMDALRMPERPSPVDSRGSSWRR</sequence>
<evidence type="ECO:0000313" key="2">
    <source>
        <dbReference type="Proteomes" id="UP001186974"/>
    </source>
</evidence>
<comment type="caution">
    <text evidence="1">The sequence shown here is derived from an EMBL/GenBank/DDBJ whole genome shotgun (WGS) entry which is preliminary data.</text>
</comment>
<proteinExistence type="predicted"/>
<dbReference type="Proteomes" id="UP001186974">
    <property type="component" value="Unassembled WGS sequence"/>
</dbReference>
<evidence type="ECO:0000313" key="1">
    <source>
        <dbReference type="EMBL" id="KAK3079657.1"/>
    </source>
</evidence>